<dbReference type="Proteomes" id="UP000271241">
    <property type="component" value="Unassembled WGS sequence"/>
</dbReference>
<dbReference type="AlphaFoldDB" id="A0A4P9XG63"/>
<keyword evidence="1" id="KW-0812">Transmembrane</keyword>
<name>A0A4P9XG63_9FUNG</name>
<keyword evidence="1" id="KW-1133">Transmembrane helix</keyword>
<keyword evidence="3" id="KW-1185">Reference proteome</keyword>
<keyword evidence="1" id="KW-0472">Membrane</keyword>
<feature type="transmembrane region" description="Helical" evidence="1">
    <location>
        <begin position="20"/>
        <end position="42"/>
    </location>
</feature>
<dbReference type="EMBL" id="KZ993594">
    <property type="protein sequence ID" value="RKP04606.1"/>
    <property type="molecule type" value="Genomic_DNA"/>
</dbReference>
<feature type="transmembrane region" description="Helical" evidence="1">
    <location>
        <begin position="63"/>
        <end position="84"/>
    </location>
</feature>
<protein>
    <submittedName>
        <fullName evidence="2">Uncharacterized protein</fullName>
    </submittedName>
</protein>
<accession>A0A4P9XG63</accession>
<gene>
    <name evidence="2" type="ORF">THASP1DRAFT_26798</name>
</gene>
<evidence type="ECO:0000313" key="2">
    <source>
        <dbReference type="EMBL" id="RKP04606.1"/>
    </source>
</evidence>
<evidence type="ECO:0000256" key="1">
    <source>
        <dbReference type="SAM" id="Phobius"/>
    </source>
</evidence>
<organism evidence="2 3">
    <name type="scientific">Thamnocephalis sphaerospora</name>
    <dbReference type="NCBI Taxonomy" id="78915"/>
    <lineage>
        <taxon>Eukaryota</taxon>
        <taxon>Fungi</taxon>
        <taxon>Fungi incertae sedis</taxon>
        <taxon>Zoopagomycota</taxon>
        <taxon>Zoopagomycotina</taxon>
        <taxon>Zoopagomycetes</taxon>
        <taxon>Zoopagales</taxon>
        <taxon>Sigmoideomycetaceae</taxon>
        <taxon>Thamnocephalis</taxon>
    </lineage>
</organism>
<reference evidence="3" key="1">
    <citation type="journal article" date="2018" name="Nat. Microbiol.">
        <title>Leveraging single-cell genomics to expand the fungal tree of life.</title>
        <authorList>
            <person name="Ahrendt S.R."/>
            <person name="Quandt C.A."/>
            <person name="Ciobanu D."/>
            <person name="Clum A."/>
            <person name="Salamov A."/>
            <person name="Andreopoulos B."/>
            <person name="Cheng J.F."/>
            <person name="Woyke T."/>
            <person name="Pelin A."/>
            <person name="Henrissat B."/>
            <person name="Reynolds N.K."/>
            <person name="Benny G.L."/>
            <person name="Smith M.E."/>
            <person name="James T.Y."/>
            <person name="Grigoriev I.V."/>
        </authorList>
    </citation>
    <scope>NUCLEOTIDE SEQUENCE [LARGE SCALE GENOMIC DNA]</scope>
    <source>
        <strain evidence="3">RSA 1356</strain>
    </source>
</reference>
<evidence type="ECO:0000313" key="3">
    <source>
        <dbReference type="Proteomes" id="UP000271241"/>
    </source>
</evidence>
<sequence>MSTGVSTPAGSSSDTHDCMVPLNGIVFATASSNVSLSGCFLYTMWMQCRNRRHHIFWMLFQDGLIYGFGVIISNVAVTFMVLTMRSLAFWHAHMYAIDSMADTVAKLQGNNAEGFEDSRSEYTQ</sequence>
<proteinExistence type="predicted"/>